<reference evidence="6 7" key="1">
    <citation type="submission" date="2022-06" db="EMBL/GenBank/DDBJ databases">
        <title>Endosaccharibacter gen. nov., sp. nov., endophytic bacteria isolated from sugarcane.</title>
        <authorList>
            <person name="Pitiwittayakul N."/>
            <person name="Yukphan P."/>
            <person name="Charoenyingcharoen P."/>
            <person name="Tanasupawat S."/>
        </authorList>
    </citation>
    <scope>NUCLEOTIDE SEQUENCE [LARGE SCALE GENOMIC DNA]</scope>
    <source>
        <strain evidence="6 7">KSS8</strain>
    </source>
</reference>
<evidence type="ECO:0000313" key="6">
    <source>
        <dbReference type="EMBL" id="MCQ8278375.1"/>
    </source>
</evidence>
<dbReference type="Proteomes" id="UP001524587">
    <property type="component" value="Unassembled WGS sequence"/>
</dbReference>
<dbReference type="PANTHER" id="PTHR11606">
    <property type="entry name" value="GLUTAMATE DEHYDROGENASE"/>
    <property type="match status" value="1"/>
</dbReference>
<dbReference type="InterPro" id="IPR036291">
    <property type="entry name" value="NAD(P)-bd_dom_sf"/>
</dbReference>
<dbReference type="SMART" id="SM00839">
    <property type="entry name" value="ELFV_dehydrog"/>
    <property type="match status" value="1"/>
</dbReference>
<dbReference type="SUPFAM" id="SSF51735">
    <property type="entry name" value="NAD(P)-binding Rossmann-fold domains"/>
    <property type="match status" value="1"/>
</dbReference>
<sequence length="420" mass="45966">MTIYTGPVFDMARTQFGIIADHLDIPLDQRDRLLYPKRAIAVSIPVHMDDGSLKVFQGYRVQHHLTLGPTKGGTRFSAHLDVGEVAALAVWMSWKCALAGLPYGGAKGGVACDPPMLSRRELEAVSRRYMQEMIPFVSPQTDVMAPDMGTDEQVMAWFMDTYSMHQGHAVSEIVTGKPVALGGTEGRREATGRGVAHLVRRACDAIGLDPARSTAIVQGFGNVGSVSAYTLARRYGVRITGLSDHTAALFDPDGLPLDAIERHVAREGVLRGFSRESAIDGAALLEQRCDILVPAALERVITAENAGRLRCRILAEGANGPTTPDADLLLDQRRDEIFVIPDILCNSGGVIVSYFEWVQDLQRLFWTETEVNNRLEQLLDSAFEQVQQRASDRGVSNRTAAMAIGVERVRAGKRLRGLFP</sequence>
<dbReference type="InterPro" id="IPR006095">
    <property type="entry name" value="Glu/Leu/Phe/Val/Trp_DH"/>
</dbReference>
<dbReference type="EMBL" id="JAMSKV010000005">
    <property type="protein sequence ID" value="MCQ8278375.1"/>
    <property type="molecule type" value="Genomic_DNA"/>
</dbReference>
<dbReference type="Gene3D" id="3.40.50.10860">
    <property type="entry name" value="Leucine Dehydrogenase, chain A, domain 1"/>
    <property type="match status" value="1"/>
</dbReference>
<evidence type="ECO:0000256" key="4">
    <source>
        <dbReference type="RuleBase" id="RU004417"/>
    </source>
</evidence>
<proteinExistence type="inferred from homology"/>
<evidence type="ECO:0000313" key="7">
    <source>
        <dbReference type="Proteomes" id="UP001524587"/>
    </source>
</evidence>
<dbReference type="PANTHER" id="PTHR11606:SF13">
    <property type="entry name" value="GLUTAMATE DEHYDROGENASE 1, MITOCHONDRIAL"/>
    <property type="match status" value="1"/>
</dbReference>
<name>A0ABT1W665_9PROT</name>
<accession>A0ABT1W665</accession>
<keyword evidence="7" id="KW-1185">Reference proteome</keyword>
<keyword evidence="2 3" id="KW-0560">Oxidoreductase</keyword>
<dbReference type="PIRSF" id="PIRSF000185">
    <property type="entry name" value="Glu_DH"/>
    <property type="match status" value="1"/>
</dbReference>
<protein>
    <recommendedName>
        <fullName evidence="3">Glutamate dehydrogenase</fullName>
    </recommendedName>
</protein>
<dbReference type="Pfam" id="PF02812">
    <property type="entry name" value="ELFV_dehydrog_N"/>
    <property type="match status" value="1"/>
</dbReference>
<dbReference type="InterPro" id="IPR033524">
    <property type="entry name" value="Glu/Leu/Phe/Val_DH_AS"/>
</dbReference>
<dbReference type="PROSITE" id="PS00074">
    <property type="entry name" value="GLFV_DEHYDROGENASE"/>
    <property type="match status" value="1"/>
</dbReference>
<organism evidence="6 7">
    <name type="scientific">Endosaccharibacter trunci</name>
    <dbReference type="NCBI Taxonomy" id="2812733"/>
    <lineage>
        <taxon>Bacteria</taxon>
        <taxon>Pseudomonadati</taxon>
        <taxon>Pseudomonadota</taxon>
        <taxon>Alphaproteobacteria</taxon>
        <taxon>Acetobacterales</taxon>
        <taxon>Acetobacteraceae</taxon>
        <taxon>Endosaccharibacter</taxon>
    </lineage>
</organism>
<dbReference type="InterPro" id="IPR033922">
    <property type="entry name" value="NAD_bind_Glu_DH"/>
</dbReference>
<dbReference type="InterPro" id="IPR006097">
    <property type="entry name" value="Glu/Leu/Phe/Val/Trp_DH_dimer"/>
</dbReference>
<dbReference type="InterPro" id="IPR006096">
    <property type="entry name" value="Glu/Leu/Phe/Val/Trp_DH_C"/>
</dbReference>
<dbReference type="Pfam" id="PF00208">
    <property type="entry name" value="ELFV_dehydrog"/>
    <property type="match status" value="1"/>
</dbReference>
<dbReference type="CDD" id="cd01076">
    <property type="entry name" value="NAD_bind_1_Glu_DH"/>
    <property type="match status" value="1"/>
</dbReference>
<evidence type="ECO:0000256" key="2">
    <source>
        <dbReference type="ARBA" id="ARBA00023002"/>
    </source>
</evidence>
<evidence type="ECO:0000256" key="3">
    <source>
        <dbReference type="PIRNR" id="PIRNR000185"/>
    </source>
</evidence>
<dbReference type="InterPro" id="IPR046346">
    <property type="entry name" value="Aminoacid_DH-like_N_sf"/>
</dbReference>
<dbReference type="RefSeq" id="WP_422863846.1">
    <property type="nucleotide sequence ID" value="NZ_JAMSKV010000005.1"/>
</dbReference>
<comment type="similarity">
    <text evidence="1 3 4">Belongs to the Glu/Leu/Phe/Val dehydrogenases family.</text>
</comment>
<evidence type="ECO:0000256" key="1">
    <source>
        <dbReference type="ARBA" id="ARBA00006382"/>
    </source>
</evidence>
<comment type="caution">
    <text evidence="6">The sequence shown here is derived from an EMBL/GenBank/DDBJ whole genome shotgun (WGS) entry which is preliminary data.</text>
</comment>
<dbReference type="PRINTS" id="PR00082">
    <property type="entry name" value="GLFDHDRGNASE"/>
</dbReference>
<dbReference type="SUPFAM" id="SSF53223">
    <property type="entry name" value="Aminoacid dehydrogenase-like, N-terminal domain"/>
    <property type="match status" value="1"/>
</dbReference>
<dbReference type="InterPro" id="IPR014362">
    <property type="entry name" value="Glu_DH"/>
</dbReference>
<gene>
    <name evidence="6" type="ORF">NFI95_07910</name>
</gene>
<feature type="domain" description="Glutamate/phenylalanine/leucine/valine/L-tryptophan dehydrogenase C-terminal" evidence="5">
    <location>
        <begin position="184"/>
        <end position="417"/>
    </location>
</feature>
<dbReference type="Gene3D" id="3.40.50.720">
    <property type="entry name" value="NAD(P)-binding Rossmann-like Domain"/>
    <property type="match status" value="1"/>
</dbReference>
<evidence type="ECO:0000259" key="5">
    <source>
        <dbReference type="SMART" id="SM00839"/>
    </source>
</evidence>